<dbReference type="Proteomes" id="UP000248817">
    <property type="component" value="Unassembled WGS sequence"/>
</dbReference>
<name>A0A2V5I1E8_9EURO</name>
<keyword evidence="2" id="KW-0472">Membrane</keyword>
<dbReference type="EMBL" id="KZ825557">
    <property type="protein sequence ID" value="PYI28044.1"/>
    <property type="molecule type" value="Genomic_DNA"/>
</dbReference>
<feature type="region of interest" description="Disordered" evidence="1">
    <location>
        <begin position="78"/>
        <end position="110"/>
    </location>
</feature>
<dbReference type="AlphaFoldDB" id="A0A2V5I1E8"/>
<feature type="transmembrane region" description="Helical" evidence="2">
    <location>
        <begin position="33"/>
        <end position="52"/>
    </location>
</feature>
<evidence type="ECO:0000313" key="4">
    <source>
        <dbReference type="Proteomes" id="UP000248817"/>
    </source>
</evidence>
<sequence>MSPAAPPISPPTTSQTTTMETPPSPASSPTSSFPLLPAISLILSCLFCLYRLQGPIRTCYRRIHARHSGRTEYARLATVENGPSSPPPSPNRPLPEHPVPGRADALPTTPLSKYFDPHTALLYADVFEQRTSPPALRDLEVEVEGEVGLGQQQQQQQRGDSDSVGHAGVGVGVLGEWFERLVEGVARYYEGLVWGKQLDRDLVAGMDGAAQYGSSVDVKVQSRQGGPPEE</sequence>
<feature type="region of interest" description="Disordered" evidence="1">
    <location>
        <begin position="1"/>
        <end position="30"/>
    </location>
</feature>
<accession>A0A2V5I1E8</accession>
<feature type="compositionally biased region" description="Pro residues" evidence="1">
    <location>
        <begin position="84"/>
        <end position="98"/>
    </location>
</feature>
<feature type="compositionally biased region" description="Pro residues" evidence="1">
    <location>
        <begin position="1"/>
        <end position="10"/>
    </location>
</feature>
<proteinExistence type="predicted"/>
<organism evidence="3 4">
    <name type="scientific">Aspergillus indologenus CBS 114.80</name>
    <dbReference type="NCBI Taxonomy" id="1450541"/>
    <lineage>
        <taxon>Eukaryota</taxon>
        <taxon>Fungi</taxon>
        <taxon>Dikarya</taxon>
        <taxon>Ascomycota</taxon>
        <taxon>Pezizomycotina</taxon>
        <taxon>Eurotiomycetes</taxon>
        <taxon>Eurotiomycetidae</taxon>
        <taxon>Eurotiales</taxon>
        <taxon>Aspergillaceae</taxon>
        <taxon>Aspergillus</taxon>
        <taxon>Aspergillus subgen. Circumdati</taxon>
    </lineage>
</organism>
<gene>
    <name evidence="3" type="ORF">BP00DRAFT_418427</name>
</gene>
<evidence type="ECO:0000313" key="3">
    <source>
        <dbReference type="EMBL" id="PYI28044.1"/>
    </source>
</evidence>
<evidence type="ECO:0000256" key="1">
    <source>
        <dbReference type="SAM" id="MobiDB-lite"/>
    </source>
</evidence>
<keyword evidence="2" id="KW-1133">Transmembrane helix</keyword>
<protein>
    <submittedName>
        <fullName evidence="3">Uncharacterized protein</fullName>
    </submittedName>
</protein>
<keyword evidence="4" id="KW-1185">Reference proteome</keyword>
<keyword evidence="2" id="KW-0812">Transmembrane</keyword>
<feature type="compositionally biased region" description="Low complexity" evidence="1">
    <location>
        <begin position="11"/>
        <end position="30"/>
    </location>
</feature>
<reference evidence="3 4" key="1">
    <citation type="submission" date="2018-02" db="EMBL/GenBank/DDBJ databases">
        <title>The genomes of Aspergillus section Nigri reveals drivers in fungal speciation.</title>
        <authorList>
            <consortium name="DOE Joint Genome Institute"/>
            <person name="Vesth T.C."/>
            <person name="Nybo J."/>
            <person name="Theobald S."/>
            <person name="Brandl J."/>
            <person name="Frisvad J.C."/>
            <person name="Nielsen K.F."/>
            <person name="Lyhne E.K."/>
            <person name="Kogle M.E."/>
            <person name="Kuo A."/>
            <person name="Riley R."/>
            <person name="Clum A."/>
            <person name="Nolan M."/>
            <person name="Lipzen A."/>
            <person name="Salamov A."/>
            <person name="Henrissat B."/>
            <person name="Wiebenga A."/>
            <person name="De vries R.P."/>
            <person name="Grigoriev I.V."/>
            <person name="Mortensen U.H."/>
            <person name="Andersen M.R."/>
            <person name="Baker S.E."/>
        </authorList>
    </citation>
    <scope>NUCLEOTIDE SEQUENCE [LARGE SCALE GENOMIC DNA]</scope>
    <source>
        <strain evidence="3 4">CBS 114.80</strain>
    </source>
</reference>
<evidence type="ECO:0000256" key="2">
    <source>
        <dbReference type="SAM" id="Phobius"/>
    </source>
</evidence>